<sequence>MSDQMDDENGEGDLTLFSNQMGQPKDNHVMLISASSLTPQKSMACSLVFATDVTRQQHGLDLSVDLLGLLGPTICLDCFDPLELQFGTQALFCPDQPLALKVL</sequence>
<keyword evidence="3" id="KW-1185">Reference proteome</keyword>
<evidence type="ECO:0000256" key="1">
    <source>
        <dbReference type="SAM" id="MobiDB-lite"/>
    </source>
</evidence>
<dbReference type="EMBL" id="JAJFAZ020000001">
    <property type="protein sequence ID" value="KAI5355167.1"/>
    <property type="molecule type" value="Genomic_DNA"/>
</dbReference>
<reference evidence="2 3" key="1">
    <citation type="journal article" date="2022" name="G3 (Bethesda)">
        <title>Whole-genome sequence and methylome profiling of the almond [Prunus dulcis (Mill.) D.A. Webb] cultivar 'Nonpareil'.</title>
        <authorList>
            <person name="D'Amico-Willman K.M."/>
            <person name="Ouma W.Z."/>
            <person name="Meulia T."/>
            <person name="Sideli G.M."/>
            <person name="Gradziel T.M."/>
            <person name="Fresnedo-Ramirez J."/>
        </authorList>
    </citation>
    <scope>NUCLEOTIDE SEQUENCE [LARGE SCALE GENOMIC DNA]</scope>
    <source>
        <strain evidence="2">Clone GOH B32 T37-40</strain>
    </source>
</reference>
<comment type="caution">
    <text evidence="2">The sequence shown here is derived from an EMBL/GenBank/DDBJ whole genome shotgun (WGS) entry which is preliminary data.</text>
</comment>
<feature type="compositionally biased region" description="Acidic residues" evidence="1">
    <location>
        <begin position="1"/>
        <end position="11"/>
    </location>
</feature>
<dbReference type="AlphaFoldDB" id="A0AAD4ZVX1"/>
<proteinExistence type="predicted"/>
<name>A0AAD4ZVX1_PRUDU</name>
<protein>
    <submittedName>
        <fullName evidence="2">Uncharacterized protein</fullName>
    </submittedName>
</protein>
<organism evidence="2 3">
    <name type="scientific">Prunus dulcis</name>
    <name type="common">Almond</name>
    <name type="synonym">Amygdalus dulcis</name>
    <dbReference type="NCBI Taxonomy" id="3755"/>
    <lineage>
        <taxon>Eukaryota</taxon>
        <taxon>Viridiplantae</taxon>
        <taxon>Streptophyta</taxon>
        <taxon>Embryophyta</taxon>
        <taxon>Tracheophyta</taxon>
        <taxon>Spermatophyta</taxon>
        <taxon>Magnoliopsida</taxon>
        <taxon>eudicotyledons</taxon>
        <taxon>Gunneridae</taxon>
        <taxon>Pentapetalae</taxon>
        <taxon>rosids</taxon>
        <taxon>fabids</taxon>
        <taxon>Rosales</taxon>
        <taxon>Rosaceae</taxon>
        <taxon>Amygdaloideae</taxon>
        <taxon>Amygdaleae</taxon>
        <taxon>Prunus</taxon>
    </lineage>
</organism>
<feature type="region of interest" description="Disordered" evidence="1">
    <location>
        <begin position="1"/>
        <end position="21"/>
    </location>
</feature>
<evidence type="ECO:0000313" key="3">
    <source>
        <dbReference type="Proteomes" id="UP001054821"/>
    </source>
</evidence>
<accession>A0AAD4ZVX1</accession>
<evidence type="ECO:0000313" key="2">
    <source>
        <dbReference type="EMBL" id="KAI5355167.1"/>
    </source>
</evidence>
<dbReference type="Proteomes" id="UP001054821">
    <property type="component" value="Chromosome 1"/>
</dbReference>
<gene>
    <name evidence="2" type="ORF">L3X38_008062</name>
</gene>